<dbReference type="PANTHER" id="PTHR42912">
    <property type="entry name" value="METHYLTRANSFERASE"/>
    <property type="match status" value="1"/>
</dbReference>
<dbReference type="PANTHER" id="PTHR42912:SF80">
    <property type="entry name" value="METHYLTRANSFERASE DOMAIN-CONTAINING PROTEIN"/>
    <property type="match status" value="1"/>
</dbReference>
<name>A0ABX2CZQ9_9CYAN</name>
<feature type="domain" description="Methyltransferase" evidence="1">
    <location>
        <begin position="104"/>
        <end position="200"/>
    </location>
</feature>
<gene>
    <name evidence="2" type="primary">menG_1</name>
    <name evidence="2" type="ORF">E5S67_02814</name>
</gene>
<dbReference type="Pfam" id="PF13649">
    <property type="entry name" value="Methyltransf_25"/>
    <property type="match status" value="1"/>
</dbReference>
<dbReference type="CDD" id="cd02440">
    <property type="entry name" value="AdoMet_MTases"/>
    <property type="match status" value="1"/>
</dbReference>
<dbReference type="InterPro" id="IPR050508">
    <property type="entry name" value="Methyltransf_Superfamily"/>
</dbReference>
<dbReference type="GO" id="GO:0043770">
    <property type="term" value="F:demethylmenaquinone methyltransferase activity"/>
    <property type="evidence" value="ECO:0007669"/>
    <property type="project" value="UniProtKB-EC"/>
</dbReference>
<proteinExistence type="predicted"/>
<dbReference type="GO" id="GO:0032259">
    <property type="term" value="P:methylation"/>
    <property type="evidence" value="ECO:0007669"/>
    <property type="project" value="UniProtKB-KW"/>
</dbReference>
<accession>A0ABX2CZQ9</accession>
<keyword evidence="3" id="KW-1185">Reference proteome</keyword>
<dbReference type="Gene3D" id="3.40.50.150">
    <property type="entry name" value="Vaccinia Virus protein VP39"/>
    <property type="match status" value="1"/>
</dbReference>
<dbReference type="InterPro" id="IPR041698">
    <property type="entry name" value="Methyltransf_25"/>
</dbReference>
<dbReference type="InterPro" id="IPR029063">
    <property type="entry name" value="SAM-dependent_MTases_sf"/>
</dbReference>
<evidence type="ECO:0000259" key="1">
    <source>
        <dbReference type="Pfam" id="PF13649"/>
    </source>
</evidence>
<dbReference type="EC" id="2.1.1.163" evidence="2"/>
<evidence type="ECO:0000313" key="3">
    <source>
        <dbReference type="Proteomes" id="UP000702425"/>
    </source>
</evidence>
<dbReference type="RefSeq" id="WP_172188187.1">
    <property type="nucleotide sequence ID" value="NZ_CAWPPK010000259.1"/>
</dbReference>
<evidence type="ECO:0000313" key="2">
    <source>
        <dbReference type="EMBL" id="NQE35085.1"/>
    </source>
</evidence>
<protein>
    <submittedName>
        <fullName evidence="2">Demethylmenaquinone methyltransferase</fullName>
        <ecNumber evidence="2">2.1.1.163</ecNumber>
    </submittedName>
</protein>
<dbReference type="Proteomes" id="UP000702425">
    <property type="component" value="Unassembled WGS sequence"/>
</dbReference>
<keyword evidence="2" id="KW-0489">Methyltransferase</keyword>
<dbReference type="EMBL" id="SRRZ01000046">
    <property type="protein sequence ID" value="NQE35085.1"/>
    <property type="molecule type" value="Genomic_DNA"/>
</dbReference>
<dbReference type="SUPFAM" id="SSF53335">
    <property type="entry name" value="S-adenosyl-L-methionine-dependent methyltransferases"/>
    <property type="match status" value="1"/>
</dbReference>
<comment type="caution">
    <text evidence="2">The sequence shown here is derived from an EMBL/GenBank/DDBJ whole genome shotgun (WGS) entry which is preliminary data.</text>
</comment>
<organism evidence="2 3">
    <name type="scientific">Microcoleus asticus IPMA8</name>
    <dbReference type="NCBI Taxonomy" id="2563858"/>
    <lineage>
        <taxon>Bacteria</taxon>
        <taxon>Bacillati</taxon>
        <taxon>Cyanobacteriota</taxon>
        <taxon>Cyanophyceae</taxon>
        <taxon>Oscillatoriophycideae</taxon>
        <taxon>Oscillatoriales</taxon>
        <taxon>Microcoleaceae</taxon>
        <taxon>Microcoleus</taxon>
        <taxon>Microcoleus asticus</taxon>
    </lineage>
</organism>
<keyword evidence="2" id="KW-0808">Transferase</keyword>
<reference evidence="2 3" key="1">
    <citation type="journal article" date="2020" name="Sci. Rep.">
        <title>A novel cyanobacterial geosmin producer, revising GeoA distribution and dispersion patterns in Bacteria.</title>
        <authorList>
            <person name="Churro C."/>
            <person name="Semedo-Aguiar A.P."/>
            <person name="Silva A.D."/>
            <person name="Pereira-Leal J.B."/>
            <person name="Leite R.B."/>
        </authorList>
    </citation>
    <scope>NUCLEOTIDE SEQUENCE [LARGE SCALE GENOMIC DNA]</scope>
    <source>
        <strain evidence="2 3">IPMA8</strain>
    </source>
</reference>
<sequence length="299" mass="32899">MAVGKDTIFERFLSPLIRLAIDEEALKRLYEGIDWETAGDRYRQPDLVYPEYYSSQNFHGIKGGYLNPSAAVSYDPITQYVLPPHETVVRQGLIDAVRVKPRRIIDLGCGTGSTTLMLKQAFPEAEVVGLDLSPYMLVVAEIKAQKAGLNIEWLHGNAESVAFPDASFDLVAASLLFHETPPAVSRAILRESFRLLKVGGQVAILDGNQKTLQQTEWLTDIFEEPYIKSYAAGSLDAWVGAAGFAAVQTHEHWWVNQVTQGVKPLPGEDLEQVRVAAGWNPIDRTPDFGGDLPGIPAPA</sequence>